<organism evidence="4 6">
    <name type="scientific">Antrihabitans spumae</name>
    <dbReference type="NCBI Taxonomy" id="3373370"/>
    <lineage>
        <taxon>Bacteria</taxon>
        <taxon>Bacillati</taxon>
        <taxon>Actinomycetota</taxon>
        <taxon>Actinomycetes</taxon>
        <taxon>Mycobacteriales</taxon>
        <taxon>Nocardiaceae</taxon>
        <taxon>Antrihabitans</taxon>
    </lineage>
</organism>
<evidence type="ECO:0000313" key="3">
    <source>
        <dbReference type="EMBL" id="MFH5228909.1"/>
    </source>
</evidence>
<protein>
    <submittedName>
        <fullName evidence="4">SAV_6107 family HEPN domain-containing protein</fullName>
    </submittedName>
</protein>
<dbReference type="EMBL" id="JBIMSO010000066">
    <property type="protein sequence ID" value="MFH5210829.1"/>
    <property type="molecule type" value="Genomic_DNA"/>
</dbReference>
<dbReference type="Pfam" id="PF18726">
    <property type="entry name" value="HEPN_SAV_6107"/>
    <property type="match status" value="1"/>
</dbReference>
<proteinExistence type="predicted"/>
<reference evidence="5 6" key="1">
    <citation type="submission" date="2024-10" db="EMBL/GenBank/DDBJ databases">
        <authorList>
            <person name="Riesco R."/>
        </authorList>
    </citation>
    <scope>NUCLEOTIDE SEQUENCE [LARGE SCALE GENOMIC DNA]</scope>
    <source>
        <strain evidence="4 6">NCIMB 15448</strain>
        <strain evidence="2 5">NCIMB 15449</strain>
        <strain evidence="3 7">NCIMB 15450</strain>
    </source>
</reference>
<evidence type="ECO:0000313" key="5">
    <source>
        <dbReference type="Proteomes" id="UP001609175"/>
    </source>
</evidence>
<evidence type="ECO:0000313" key="6">
    <source>
        <dbReference type="Proteomes" id="UP001609176"/>
    </source>
</evidence>
<sequence>MAGQIARTKLTHGPGNTRGPRVLLERADRLLMDAVGEDDPRERFQVAYLAALRGAAALLAGSAPAKPTRERSRSAWVLMARAAPEFVMWADYFADHSATRAALEAGLSREVTVAEADDFYTRVGAFLHDVEDAVGDGGRLRPAPDWDTEVSA</sequence>
<evidence type="ECO:0000313" key="2">
    <source>
        <dbReference type="EMBL" id="MFH5210829.1"/>
    </source>
</evidence>
<dbReference type="RefSeq" id="WP_395116853.1">
    <property type="nucleotide sequence ID" value="NZ_JBIMSN010000042.1"/>
</dbReference>
<dbReference type="Proteomes" id="UP001609176">
    <property type="component" value="Unassembled WGS sequence"/>
</dbReference>
<dbReference type="EMBL" id="JBIMSN010000042">
    <property type="protein sequence ID" value="MFH5228909.1"/>
    <property type="molecule type" value="Genomic_DNA"/>
</dbReference>
<dbReference type="InterPro" id="IPR040891">
    <property type="entry name" value="HEPN_SAV_6107"/>
</dbReference>
<comment type="caution">
    <text evidence="4">The sequence shown here is derived from an EMBL/GenBank/DDBJ whole genome shotgun (WGS) entry which is preliminary data.</text>
</comment>
<dbReference type="Proteomes" id="UP001609219">
    <property type="component" value="Unassembled WGS sequence"/>
</dbReference>
<dbReference type="Proteomes" id="UP001609175">
    <property type="component" value="Unassembled WGS sequence"/>
</dbReference>
<name>A0ABW7KF03_9NOCA</name>
<gene>
    <name evidence="4" type="ORF">ACHIPV_03815</name>
    <name evidence="2" type="ORF">ACHIPZ_21870</name>
    <name evidence="3" type="ORF">ACHIRB_10035</name>
</gene>
<keyword evidence="7" id="KW-1185">Reference proteome</keyword>
<evidence type="ECO:0000313" key="4">
    <source>
        <dbReference type="EMBL" id="MFH5241010.1"/>
    </source>
</evidence>
<dbReference type="EMBL" id="JBIMSP010000004">
    <property type="protein sequence ID" value="MFH5241010.1"/>
    <property type="molecule type" value="Genomic_DNA"/>
</dbReference>
<accession>A0ABW7KF03</accession>
<evidence type="ECO:0000259" key="1">
    <source>
        <dbReference type="Pfam" id="PF18726"/>
    </source>
</evidence>
<feature type="domain" description="SAV-6107-like HEPN" evidence="1">
    <location>
        <begin position="34"/>
        <end position="131"/>
    </location>
</feature>
<evidence type="ECO:0000313" key="7">
    <source>
        <dbReference type="Proteomes" id="UP001609219"/>
    </source>
</evidence>